<keyword evidence="8" id="KW-1185">Reference proteome</keyword>
<dbReference type="InterPro" id="IPR036390">
    <property type="entry name" value="WH_DNA-bd_sf"/>
</dbReference>
<feature type="compositionally biased region" description="Polar residues" evidence="5">
    <location>
        <begin position="25"/>
        <end position="36"/>
    </location>
</feature>
<feature type="compositionally biased region" description="Polar residues" evidence="5">
    <location>
        <begin position="188"/>
        <end position="212"/>
    </location>
</feature>
<dbReference type="Gene3D" id="1.10.10.10">
    <property type="entry name" value="Winged helix-like DNA-binding domain superfamily/Winged helix DNA-binding domain"/>
    <property type="match status" value="1"/>
</dbReference>
<dbReference type="PANTHER" id="PTHR10015:SF206">
    <property type="entry name" value="HSF-TYPE DNA-BINDING DOMAIN-CONTAINING PROTEIN"/>
    <property type="match status" value="1"/>
</dbReference>
<evidence type="ECO:0000313" key="8">
    <source>
        <dbReference type="Proteomes" id="UP000249723"/>
    </source>
</evidence>
<evidence type="ECO:0000256" key="2">
    <source>
        <dbReference type="ARBA" id="ARBA00023125"/>
    </source>
</evidence>
<evidence type="ECO:0000313" key="7">
    <source>
        <dbReference type="EMBL" id="SCZ90124.1"/>
    </source>
</evidence>
<comment type="subcellular location">
    <subcellularLocation>
        <location evidence="1">Nucleus</location>
    </subcellularLocation>
</comment>
<sequence length="382" mass="42024">MSYSYGEIDSLRSPSGSSSYRYLSAQGSTSRESAATSAPAFAHSREEDDSCLPSPTFPLYGQYGEPWPTPRNSLSGHSGGQELAYRAPPPFVHRSSYDSSPRARQAISDPTLQTSWNNEWSYANTRQPHTRLPTGYFAATSHSYPSSSYGLPVPLSPQHISGHSLTPPSVLSANPYIPTVEPRPPNVRTFSSTSASSFHGGRTSSEADSQPSFDDDAPKPFILKLYHMLANPSEFSDVISWDPPGTSFVVSHNERFTRDVLPALFGHGNIASFTRQLNVYNFVRLTTSELRSMLGQQETSELSGWRHTLLVRGDEAGLYKLKPRPSKARQAKKAERAKKVVTDELEFNSPWPNPGQDSAGVGPTKSHATSHQAQHQTHPYAR</sequence>
<reference evidence="8" key="1">
    <citation type="submission" date="2016-10" db="EMBL/GenBank/DDBJ databases">
        <authorList>
            <person name="Jeantristanb JTB J.-T."/>
            <person name="Ricardo R."/>
        </authorList>
    </citation>
    <scope>NUCLEOTIDE SEQUENCE [LARGE SCALE GENOMIC DNA]</scope>
</reference>
<gene>
    <name evidence="7" type="ORF">BZ3500_MVSOF-1268-A1-R1_CHR1-3G01791</name>
</gene>
<evidence type="ECO:0000256" key="1">
    <source>
        <dbReference type="ARBA" id="ARBA00004123"/>
    </source>
</evidence>
<evidence type="ECO:0000256" key="3">
    <source>
        <dbReference type="ARBA" id="ARBA00023242"/>
    </source>
</evidence>
<protein>
    <submittedName>
        <fullName evidence="7">BZ3500_MvSof-1268-A1-R1_Chr1-3g01791 protein</fullName>
    </submittedName>
</protein>
<dbReference type="GO" id="GO:0043565">
    <property type="term" value="F:sequence-specific DNA binding"/>
    <property type="evidence" value="ECO:0007669"/>
    <property type="project" value="InterPro"/>
</dbReference>
<dbReference type="SMART" id="SM00415">
    <property type="entry name" value="HSF"/>
    <property type="match status" value="1"/>
</dbReference>
<keyword evidence="2" id="KW-0238">DNA-binding</keyword>
<feature type="region of interest" description="Disordered" evidence="5">
    <location>
        <begin position="1"/>
        <end position="111"/>
    </location>
</feature>
<dbReference type="GO" id="GO:0003700">
    <property type="term" value="F:DNA-binding transcription factor activity"/>
    <property type="evidence" value="ECO:0007669"/>
    <property type="project" value="InterPro"/>
</dbReference>
<keyword evidence="3" id="KW-0539">Nucleus</keyword>
<dbReference type="InterPro" id="IPR036388">
    <property type="entry name" value="WH-like_DNA-bd_sf"/>
</dbReference>
<organism evidence="7 8">
    <name type="scientific">Microbotryum saponariae</name>
    <dbReference type="NCBI Taxonomy" id="289078"/>
    <lineage>
        <taxon>Eukaryota</taxon>
        <taxon>Fungi</taxon>
        <taxon>Dikarya</taxon>
        <taxon>Basidiomycota</taxon>
        <taxon>Pucciniomycotina</taxon>
        <taxon>Microbotryomycetes</taxon>
        <taxon>Microbotryales</taxon>
        <taxon>Microbotryaceae</taxon>
        <taxon>Microbotryum</taxon>
    </lineage>
</organism>
<accession>A0A2X0KNU8</accession>
<proteinExistence type="inferred from homology"/>
<evidence type="ECO:0000256" key="4">
    <source>
        <dbReference type="RuleBase" id="RU004020"/>
    </source>
</evidence>
<dbReference type="Proteomes" id="UP000249723">
    <property type="component" value="Unassembled WGS sequence"/>
</dbReference>
<dbReference type="OrthoDB" id="60033at2759"/>
<dbReference type="PANTHER" id="PTHR10015">
    <property type="entry name" value="HEAT SHOCK TRANSCRIPTION FACTOR"/>
    <property type="match status" value="1"/>
</dbReference>
<dbReference type="EMBL" id="FMWP01000014">
    <property type="protein sequence ID" value="SCZ90124.1"/>
    <property type="molecule type" value="Genomic_DNA"/>
</dbReference>
<comment type="similarity">
    <text evidence="4">Belongs to the HSF family.</text>
</comment>
<evidence type="ECO:0000259" key="6">
    <source>
        <dbReference type="SMART" id="SM00415"/>
    </source>
</evidence>
<feature type="domain" description="HSF-type DNA-binding" evidence="6">
    <location>
        <begin position="217"/>
        <end position="324"/>
    </location>
</feature>
<dbReference type="STRING" id="289078.A0A2X0KNU8"/>
<feature type="region of interest" description="Disordered" evidence="5">
    <location>
        <begin position="175"/>
        <end position="213"/>
    </location>
</feature>
<feature type="compositionally biased region" description="Low complexity" evidence="5">
    <location>
        <begin position="366"/>
        <end position="382"/>
    </location>
</feature>
<dbReference type="InterPro" id="IPR000232">
    <property type="entry name" value="HSF_DNA-bd"/>
</dbReference>
<dbReference type="SUPFAM" id="SSF46785">
    <property type="entry name" value="Winged helix' DNA-binding domain"/>
    <property type="match status" value="1"/>
</dbReference>
<dbReference type="PRINTS" id="PR00056">
    <property type="entry name" value="HSFDOMAIN"/>
</dbReference>
<evidence type="ECO:0000256" key="5">
    <source>
        <dbReference type="SAM" id="MobiDB-lite"/>
    </source>
</evidence>
<dbReference type="GO" id="GO:0005634">
    <property type="term" value="C:nucleus"/>
    <property type="evidence" value="ECO:0007669"/>
    <property type="project" value="UniProtKB-SubCell"/>
</dbReference>
<dbReference type="Pfam" id="PF00447">
    <property type="entry name" value="HSF_DNA-bind"/>
    <property type="match status" value="1"/>
</dbReference>
<dbReference type="AlphaFoldDB" id="A0A2X0KNU8"/>
<feature type="compositionally biased region" description="Low complexity" evidence="5">
    <location>
        <begin position="11"/>
        <end position="24"/>
    </location>
</feature>
<feature type="compositionally biased region" description="Basic and acidic residues" evidence="5">
    <location>
        <begin position="332"/>
        <end position="342"/>
    </location>
</feature>
<name>A0A2X0KNU8_9BASI</name>
<feature type="region of interest" description="Disordered" evidence="5">
    <location>
        <begin position="324"/>
        <end position="382"/>
    </location>
</feature>